<comment type="caution">
    <text evidence="6">The sequence shown here is derived from an EMBL/GenBank/DDBJ whole genome shotgun (WGS) entry which is preliminary data.</text>
</comment>
<dbReference type="PANTHER" id="PTHR43808:SF17">
    <property type="entry name" value="PEPTIDASE M20"/>
    <property type="match status" value="1"/>
</dbReference>
<evidence type="ECO:0000256" key="1">
    <source>
        <dbReference type="ARBA" id="ARBA00001947"/>
    </source>
</evidence>
<dbReference type="PROSITE" id="PS00758">
    <property type="entry name" value="ARGE_DAPE_CPG2_1"/>
    <property type="match status" value="1"/>
</dbReference>
<keyword evidence="2" id="KW-0479">Metal-binding</keyword>
<evidence type="ECO:0000259" key="5">
    <source>
        <dbReference type="Pfam" id="PF07687"/>
    </source>
</evidence>
<proteinExistence type="predicted"/>
<gene>
    <name evidence="6" type="ORF">IAB28_07015</name>
</gene>
<organism evidence="6 7">
    <name type="scientific">Candidatus Copromonas faecavium</name>
    <name type="common">nom. illeg.</name>
    <dbReference type="NCBI Taxonomy" id="2840740"/>
    <lineage>
        <taxon>Bacteria</taxon>
        <taxon>Bacillati</taxon>
        <taxon>Bacillota</taxon>
        <taxon>Clostridia</taxon>
        <taxon>Lachnospirales</taxon>
        <taxon>Lachnospiraceae</taxon>
        <taxon>Candidatus Copromonas (nom. illeg.)</taxon>
    </lineage>
</organism>
<dbReference type="Gene3D" id="3.30.70.360">
    <property type="match status" value="1"/>
</dbReference>
<dbReference type="AlphaFoldDB" id="A0A9D1D510"/>
<protein>
    <submittedName>
        <fullName evidence="6">M20/M25/M40 family metallo-hydrolase</fullName>
    </submittedName>
</protein>
<dbReference type="InterPro" id="IPR001261">
    <property type="entry name" value="ArgE/DapE_CS"/>
</dbReference>
<feature type="domain" description="Peptidase M20 dimerisation" evidence="5">
    <location>
        <begin position="200"/>
        <end position="298"/>
    </location>
</feature>
<evidence type="ECO:0000313" key="7">
    <source>
        <dbReference type="Proteomes" id="UP000824250"/>
    </source>
</evidence>
<dbReference type="InterPro" id="IPR011650">
    <property type="entry name" value="Peptidase_M20_dimer"/>
</dbReference>
<dbReference type="Pfam" id="PF01546">
    <property type="entry name" value="Peptidase_M20"/>
    <property type="match status" value="1"/>
</dbReference>
<comment type="cofactor">
    <cofactor evidence="1">
        <name>Zn(2+)</name>
        <dbReference type="ChEBI" id="CHEBI:29105"/>
    </cofactor>
</comment>
<dbReference type="InterPro" id="IPR036264">
    <property type="entry name" value="Bact_exopeptidase_dim_dom"/>
</dbReference>
<dbReference type="GO" id="GO:0016787">
    <property type="term" value="F:hydrolase activity"/>
    <property type="evidence" value="ECO:0007669"/>
    <property type="project" value="UniProtKB-KW"/>
</dbReference>
<dbReference type="PANTHER" id="PTHR43808">
    <property type="entry name" value="ACETYLORNITHINE DEACETYLASE"/>
    <property type="match status" value="1"/>
</dbReference>
<dbReference type="SUPFAM" id="SSF53187">
    <property type="entry name" value="Zn-dependent exopeptidases"/>
    <property type="match status" value="1"/>
</dbReference>
<reference evidence="6" key="1">
    <citation type="submission" date="2020-10" db="EMBL/GenBank/DDBJ databases">
        <authorList>
            <person name="Gilroy R."/>
        </authorList>
    </citation>
    <scope>NUCLEOTIDE SEQUENCE</scope>
    <source>
        <strain evidence="6">CHK180-2868</strain>
    </source>
</reference>
<evidence type="ECO:0000256" key="3">
    <source>
        <dbReference type="ARBA" id="ARBA00022801"/>
    </source>
</evidence>
<dbReference type="InterPro" id="IPR050072">
    <property type="entry name" value="Peptidase_M20A"/>
</dbReference>
<dbReference type="Proteomes" id="UP000824250">
    <property type="component" value="Unassembled WGS sequence"/>
</dbReference>
<dbReference type="EMBL" id="DVGC01000038">
    <property type="protein sequence ID" value="HIR05701.1"/>
    <property type="molecule type" value="Genomic_DNA"/>
</dbReference>
<keyword evidence="4" id="KW-0862">Zinc</keyword>
<accession>A0A9D1D510</accession>
<evidence type="ECO:0000313" key="6">
    <source>
        <dbReference type="EMBL" id="HIR05701.1"/>
    </source>
</evidence>
<dbReference type="InterPro" id="IPR002933">
    <property type="entry name" value="Peptidase_M20"/>
</dbReference>
<evidence type="ECO:0000256" key="2">
    <source>
        <dbReference type="ARBA" id="ARBA00022723"/>
    </source>
</evidence>
<reference evidence="6" key="2">
    <citation type="journal article" date="2021" name="PeerJ">
        <title>Extensive microbial diversity within the chicken gut microbiome revealed by metagenomics and culture.</title>
        <authorList>
            <person name="Gilroy R."/>
            <person name="Ravi A."/>
            <person name="Getino M."/>
            <person name="Pursley I."/>
            <person name="Horton D.L."/>
            <person name="Alikhan N.F."/>
            <person name="Baker D."/>
            <person name="Gharbi K."/>
            <person name="Hall N."/>
            <person name="Watson M."/>
            <person name="Adriaenssens E.M."/>
            <person name="Foster-Nyarko E."/>
            <person name="Jarju S."/>
            <person name="Secka A."/>
            <person name="Antonio M."/>
            <person name="Oren A."/>
            <person name="Chaudhuri R.R."/>
            <person name="La Ragione R."/>
            <person name="Hildebrand F."/>
            <person name="Pallen M.J."/>
        </authorList>
    </citation>
    <scope>NUCLEOTIDE SEQUENCE</scope>
    <source>
        <strain evidence="6">CHK180-2868</strain>
    </source>
</reference>
<name>A0A9D1D510_9FIRM</name>
<dbReference type="Pfam" id="PF07687">
    <property type="entry name" value="M20_dimer"/>
    <property type="match status" value="1"/>
</dbReference>
<dbReference type="SUPFAM" id="SSF55031">
    <property type="entry name" value="Bacterial exopeptidase dimerisation domain"/>
    <property type="match status" value="1"/>
</dbReference>
<keyword evidence="3" id="KW-0378">Hydrolase</keyword>
<dbReference type="GO" id="GO:0046872">
    <property type="term" value="F:metal ion binding"/>
    <property type="evidence" value="ECO:0007669"/>
    <property type="project" value="UniProtKB-KW"/>
</dbReference>
<dbReference type="Gene3D" id="3.40.630.10">
    <property type="entry name" value="Zn peptidases"/>
    <property type="match status" value="1"/>
</dbReference>
<sequence>MSYDVSNRCSACFSHMQSLDCVKKAMKFVEDDQGRTMEELKELVLIEAPTGQEENRARDFAERLKKLGLEDVHIDRGGNVVAIRRGTGKGPKVLLEGHMDTVFPFGTVNGVEERDGFLYAPGIGDDTRALSMLLGVIRALDYAGIRTDGDLVFVGTTREEGMGGLGGMKDFLEDNRDIDISLSVDNNDMANLVYEATGGETYEVNFYGIGGHAFGAFGKMAQPLHAAARAVAKIADFVVPDDPKTSFCVSNIHGGNDAGIHAIASKATIKFNFRSNSPEELDKLRTKIFNAIEEACREETEKWGKDTITWDKKLVSSIPGGLQDAHMPLVEAAYLGLCSLGVEPVFRKGGCTNANVAISMGIPALCMGRAYAPDEDSQNVLNHSVHEKLPMEGAYKAVQQVLMVLLMAAGIDGEFSSVLEE</sequence>
<evidence type="ECO:0000256" key="4">
    <source>
        <dbReference type="ARBA" id="ARBA00022833"/>
    </source>
</evidence>